<accession>A0A8B7CHA5</accession>
<evidence type="ECO:0000256" key="1">
    <source>
        <dbReference type="PROSITE-ProRule" id="PRU00175"/>
    </source>
</evidence>
<dbReference type="Pfam" id="PF14570">
    <property type="entry name" value="zf-RING_4"/>
    <property type="match status" value="1"/>
</dbReference>
<evidence type="ECO:0000313" key="4">
    <source>
        <dbReference type="Proteomes" id="UP000228380"/>
    </source>
</evidence>
<feature type="compositionally biased region" description="Polar residues" evidence="2">
    <location>
        <begin position="65"/>
        <end position="75"/>
    </location>
</feature>
<protein>
    <submittedName>
        <fullName evidence="5">Uncharacterized protein LOC103713857</fullName>
    </submittedName>
</protein>
<feature type="compositionally biased region" description="Low complexity" evidence="2">
    <location>
        <begin position="105"/>
        <end position="117"/>
    </location>
</feature>
<organism evidence="4 5">
    <name type="scientific">Phoenix dactylifera</name>
    <name type="common">Date palm</name>
    <dbReference type="NCBI Taxonomy" id="42345"/>
    <lineage>
        <taxon>Eukaryota</taxon>
        <taxon>Viridiplantae</taxon>
        <taxon>Streptophyta</taxon>
        <taxon>Embryophyta</taxon>
        <taxon>Tracheophyta</taxon>
        <taxon>Spermatophyta</taxon>
        <taxon>Magnoliopsida</taxon>
        <taxon>Liliopsida</taxon>
        <taxon>Arecaceae</taxon>
        <taxon>Coryphoideae</taxon>
        <taxon>Phoeniceae</taxon>
        <taxon>Phoenix</taxon>
    </lineage>
</organism>
<dbReference type="AlphaFoldDB" id="A0A8B7CHA5"/>
<feature type="compositionally biased region" description="Basic and acidic residues" evidence="2">
    <location>
        <begin position="88"/>
        <end position="104"/>
    </location>
</feature>
<dbReference type="GO" id="GO:0030014">
    <property type="term" value="C:CCR4-NOT complex"/>
    <property type="evidence" value="ECO:0007669"/>
    <property type="project" value="InterPro"/>
</dbReference>
<feature type="compositionally biased region" description="Basic residues" evidence="2">
    <location>
        <begin position="29"/>
        <end position="42"/>
    </location>
</feature>
<sequence>MNMTEGEAMGFDSMAKDASVPTIASRDAGKKKRTNRSAKLKQCKLDARREQWLNQVKNKDGKNPSMGTSPNTSSLPHPPLPRSAKSNSETRPREEEEREEHNISDSDSPTQSPTSSIYGNSSRKGCPSNSISSGSSTESTSRNVSDNEEEEPDGRGEENGVLDDWEAVADALSTDNDNNRPNSDPVVSIAEPAASPGTQNEALRGATTKPQSIQPTPRAWRPDDVFRPRSLPGISKQSSFPGSMERHYSAIQQGILALPSPCPICCEDLDPTDSSFLPCSCGFRLCLFCHKKILEADARCPACRKKYDAMGVVMDVDGGGVPKSSIRLSRSCSMSSRF</sequence>
<proteinExistence type="predicted"/>
<keyword evidence="4" id="KW-1185">Reference proteome</keyword>
<keyword evidence="1" id="KW-0479">Metal-binding</keyword>
<name>A0A8B7CHA5_PHODC</name>
<dbReference type="Gene3D" id="3.30.40.10">
    <property type="entry name" value="Zinc/RING finger domain, C3HC4 (zinc finger)"/>
    <property type="match status" value="1"/>
</dbReference>
<feature type="compositionally biased region" description="Basic and acidic residues" evidence="2">
    <location>
        <begin position="43"/>
        <end position="62"/>
    </location>
</feature>
<dbReference type="PROSITE" id="PS50089">
    <property type="entry name" value="ZF_RING_2"/>
    <property type="match status" value="1"/>
</dbReference>
<feature type="region of interest" description="Disordered" evidence="2">
    <location>
        <begin position="1"/>
        <end position="242"/>
    </location>
</feature>
<evidence type="ECO:0000256" key="2">
    <source>
        <dbReference type="SAM" id="MobiDB-lite"/>
    </source>
</evidence>
<dbReference type="GO" id="GO:0004842">
    <property type="term" value="F:ubiquitin-protein transferase activity"/>
    <property type="evidence" value="ECO:0007669"/>
    <property type="project" value="InterPro"/>
</dbReference>
<dbReference type="RefSeq" id="XP_008799123.2">
    <property type="nucleotide sequence ID" value="XM_008800901.4"/>
</dbReference>
<dbReference type="KEGG" id="pda:103713857"/>
<evidence type="ECO:0000313" key="5">
    <source>
        <dbReference type="RefSeq" id="XP_008799123.2"/>
    </source>
</evidence>
<dbReference type="InterPro" id="IPR001841">
    <property type="entry name" value="Znf_RING"/>
</dbReference>
<dbReference type="GeneID" id="103713857"/>
<dbReference type="Proteomes" id="UP000228380">
    <property type="component" value="Chromosome 7"/>
</dbReference>
<dbReference type="SUPFAM" id="SSF57850">
    <property type="entry name" value="RING/U-box"/>
    <property type="match status" value="1"/>
</dbReference>
<dbReference type="InterPro" id="IPR039515">
    <property type="entry name" value="NOT4_mRING-HC-C4C4"/>
</dbReference>
<dbReference type="PANTHER" id="PTHR12603">
    <property type="entry name" value="CCR4-NOT TRANSCRIPTION COMPLEX RELATED"/>
    <property type="match status" value="1"/>
</dbReference>
<dbReference type="InterPro" id="IPR013083">
    <property type="entry name" value="Znf_RING/FYVE/PHD"/>
</dbReference>
<feature type="compositionally biased region" description="Polar residues" evidence="2">
    <location>
        <begin position="173"/>
        <end position="182"/>
    </location>
</feature>
<gene>
    <name evidence="5" type="primary">LOC103713857</name>
</gene>
<dbReference type="OrthoDB" id="1923159at2759"/>
<feature type="compositionally biased region" description="Low complexity" evidence="2">
    <location>
        <begin position="128"/>
        <end position="144"/>
    </location>
</feature>
<keyword evidence="1" id="KW-0862">Zinc</keyword>
<reference evidence="4" key="1">
    <citation type="journal article" date="2019" name="Nat. Commun.">
        <title>Genome-wide association mapping of date palm fruit traits.</title>
        <authorList>
            <person name="Hazzouri K.M."/>
            <person name="Gros-Balthazard M."/>
            <person name="Flowers J.M."/>
            <person name="Copetti D."/>
            <person name="Lemansour A."/>
            <person name="Lebrun M."/>
            <person name="Masmoudi K."/>
            <person name="Ferrand S."/>
            <person name="Dhar M.I."/>
            <person name="Fresquez Z.A."/>
            <person name="Rosas U."/>
            <person name="Zhang J."/>
            <person name="Talag J."/>
            <person name="Lee S."/>
            <person name="Kudrna D."/>
            <person name="Powell R.F."/>
            <person name="Leitch I.J."/>
            <person name="Krueger R.R."/>
            <person name="Wing R.A."/>
            <person name="Amiri K.M.A."/>
            <person name="Purugganan M.D."/>
        </authorList>
    </citation>
    <scope>NUCLEOTIDE SEQUENCE [LARGE SCALE GENOMIC DNA]</scope>
    <source>
        <strain evidence="4">cv. Khalas</strain>
    </source>
</reference>
<dbReference type="GO" id="GO:0008270">
    <property type="term" value="F:zinc ion binding"/>
    <property type="evidence" value="ECO:0007669"/>
    <property type="project" value="UniProtKB-KW"/>
</dbReference>
<evidence type="ECO:0000259" key="3">
    <source>
        <dbReference type="PROSITE" id="PS50089"/>
    </source>
</evidence>
<dbReference type="CDD" id="cd16618">
    <property type="entry name" value="mRING-HC-C4C4_CNOT4"/>
    <property type="match status" value="1"/>
</dbReference>
<dbReference type="GO" id="GO:0016567">
    <property type="term" value="P:protein ubiquitination"/>
    <property type="evidence" value="ECO:0007669"/>
    <property type="project" value="TreeGrafter"/>
</dbReference>
<dbReference type="InterPro" id="IPR039780">
    <property type="entry name" value="Mot2"/>
</dbReference>
<keyword evidence="1" id="KW-0863">Zinc-finger</keyword>
<reference evidence="5" key="2">
    <citation type="submission" date="2025-08" db="UniProtKB">
        <authorList>
            <consortium name="RefSeq"/>
        </authorList>
    </citation>
    <scope>IDENTIFICATION</scope>
    <source>
        <tissue evidence="5">Young leaves</tissue>
    </source>
</reference>
<dbReference type="PANTHER" id="PTHR12603:SF0">
    <property type="entry name" value="CCR4-NOT TRANSCRIPTION COMPLEX SUBUNIT 4"/>
    <property type="match status" value="1"/>
</dbReference>
<feature type="domain" description="RING-type" evidence="3">
    <location>
        <begin position="262"/>
        <end position="304"/>
    </location>
</feature>